<dbReference type="AlphaFoldDB" id="A0A7W2F9D9"/>
<feature type="transmembrane region" description="Helical" evidence="1">
    <location>
        <begin position="114"/>
        <end position="133"/>
    </location>
</feature>
<dbReference type="Proteomes" id="UP000573499">
    <property type="component" value="Unassembled WGS sequence"/>
</dbReference>
<proteinExistence type="predicted"/>
<feature type="transmembrane region" description="Helical" evidence="1">
    <location>
        <begin position="200"/>
        <end position="217"/>
    </location>
</feature>
<dbReference type="PANTHER" id="PTHR37314:SF5">
    <property type="entry name" value="SLR0142 PROTEIN"/>
    <property type="match status" value="1"/>
</dbReference>
<dbReference type="RefSeq" id="WP_182153289.1">
    <property type="nucleotide sequence ID" value="NZ_JACEZU010000004.1"/>
</dbReference>
<reference evidence="2 3" key="1">
    <citation type="submission" date="2020-07" db="EMBL/GenBank/DDBJ databases">
        <title>Novel species isolated from subtropical streams in China.</title>
        <authorList>
            <person name="Lu H."/>
        </authorList>
    </citation>
    <scope>NUCLEOTIDE SEQUENCE [LARGE SCALE GENOMIC DNA]</scope>
    <source>
        <strain evidence="2 3">LX47W</strain>
    </source>
</reference>
<evidence type="ECO:0000313" key="2">
    <source>
        <dbReference type="EMBL" id="MBA5687449.1"/>
    </source>
</evidence>
<accession>A0A7W2F9D9</accession>
<comment type="caution">
    <text evidence="2">The sequence shown here is derived from an EMBL/GenBank/DDBJ whole genome shotgun (WGS) entry which is preliminary data.</text>
</comment>
<keyword evidence="1" id="KW-0812">Transmembrane</keyword>
<organism evidence="2 3">
    <name type="scientific">Rugamonas apoptosis</name>
    <dbReference type="NCBI Taxonomy" id="2758570"/>
    <lineage>
        <taxon>Bacteria</taxon>
        <taxon>Pseudomonadati</taxon>
        <taxon>Pseudomonadota</taxon>
        <taxon>Betaproteobacteria</taxon>
        <taxon>Burkholderiales</taxon>
        <taxon>Oxalobacteraceae</taxon>
        <taxon>Telluria group</taxon>
        <taxon>Rugamonas</taxon>
    </lineage>
</organism>
<keyword evidence="3" id="KW-1185">Reference proteome</keyword>
<evidence type="ECO:0000313" key="3">
    <source>
        <dbReference type="Proteomes" id="UP000573499"/>
    </source>
</evidence>
<keyword evidence="1" id="KW-1133">Transmembrane helix</keyword>
<dbReference type="InterPro" id="IPR010699">
    <property type="entry name" value="DUF1275"/>
</dbReference>
<evidence type="ECO:0000256" key="1">
    <source>
        <dbReference type="SAM" id="Phobius"/>
    </source>
</evidence>
<dbReference type="PANTHER" id="PTHR37314">
    <property type="entry name" value="SLR0142 PROTEIN"/>
    <property type="match status" value="1"/>
</dbReference>
<keyword evidence="1" id="KW-0472">Membrane</keyword>
<dbReference type="EMBL" id="JACEZU010000004">
    <property type="protein sequence ID" value="MBA5687449.1"/>
    <property type="molecule type" value="Genomic_DNA"/>
</dbReference>
<feature type="transmembrane region" description="Helical" evidence="1">
    <location>
        <begin position="177"/>
        <end position="194"/>
    </location>
</feature>
<name>A0A7W2F9D9_9BURK</name>
<feature type="transmembrane region" description="Helical" evidence="1">
    <location>
        <begin position="52"/>
        <end position="73"/>
    </location>
</feature>
<protein>
    <submittedName>
        <fullName evidence="2">DUF1275 domain-containing protein</fullName>
    </submittedName>
</protein>
<dbReference type="Pfam" id="PF06912">
    <property type="entry name" value="DUF1275"/>
    <property type="match status" value="1"/>
</dbReference>
<feature type="transmembrane region" description="Helical" evidence="1">
    <location>
        <begin position="12"/>
        <end position="32"/>
    </location>
</feature>
<gene>
    <name evidence="2" type="ORF">H3H39_10370</name>
</gene>
<sequence length="240" mass="25587">MEQNKYVGIGLGYVAGYVDTVGFMSLFGLFTAHVTGNFVLIGSELARPSHGVLIKFLAFPAFIAAVALTRLVVNRLRARNRAAWDVALAMQVVFLLAFMLLGWQAEPIRAPDTLLALCAGMAGAAAMGVQNAASRLVWSDIAPTTVMTGNVTQLVIDLLDCLGGDEDGAVGRRINKFLWPVLAFALGAVSGAYACVAWQFWSLLVPILILTAAALRVRRQARLSGEDAALTRPSTPPRSA</sequence>
<feature type="transmembrane region" description="Helical" evidence="1">
    <location>
        <begin position="82"/>
        <end position="102"/>
    </location>
</feature>